<feature type="coiled-coil region" evidence="5">
    <location>
        <begin position="257"/>
        <end position="284"/>
    </location>
</feature>
<dbReference type="Pfam" id="PF00657">
    <property type="entry name" value="Lipase_GDSL"/>
    <property type="match status" value="2"/>
</dbReference>
<dbReference type="PANTHER" id="PTHR22835:SF514">
    <property type="entry name" value="GDSL-LIKE LIPASE_ACYLHYDROLASE SUPERFAMILY PROTEIN ISOFORM 1"/>
    <property type="match status" value="1"/>
</dbReference>
<dbReference type="Proteomes" id="UP000026915">
    <property type="component" value="Chromosome 2"/>
</dbReference>
<evidence type="ECO:0000313" key="6">
    <source>
        <dbReference type="EMBL" id="EOY00664.1"/>
    </source>
</evidence>
<dbReference type="InterPro" id="IPR001087">
    <property type="entry name" value="GDSL"/>
</dbReference>
<dbReference type="GO" id="GO:0016788">
    <property type="term" value="F:hydrolase activity, acting on ester bonds"/>
    <property type="evidence" value="ECO:0007669"/>
    <property type="project" value="InterPro"/>
</dbReference>
<dbReference type="eggNOG" id="ENOG502QTD0">
    <property type="taxonomic scope" value="Eukaryota"/>
</dbReference>
<evidence type="ECO:0000256" key="1">
    <source>
        <dbReference type="ARBA" id="ARBA00008668"/>
    </source>
</evidence>
<evidence type="ECO:0000256" key="4">
    <source>
        <dbReference type="ARBA" id="ARBA00023180"/>
    </source>
</evidence>
<dbReference type="InterPro" id="IPR036514">
    <property type="entry name" value="SGNH_hydro_sf"/>
</dbReference>
<comment type="similarity">
    <text evidence="1">Belongs to the 'GDSL' lipolytic enzyme family.</text>
</comment>
<keyword evidence="3" id="KW-0378">Hydrolase</keyword>
<gene>
    <name evidence="6" type="ORF">TCM_010582</name>
</gene>
<dbReference type="PANTHER" id="PTHR22835">
    <property type="entry name" value="ZINC FINGER FYVE DOMAIN CONTAINING PROTEIN"/>
    <property type="match status" value="1"/>
</dbReference>
<reference evidence="6 7" key="1">
    <citation type="journal article" date="2013" name="Genome Biol.">
        <title>The genome sequence of the most widely cultivated cacao type and its use to identify candidate genes regulating pod color.</title>
        <authorList>
            <person name="Motamayor J.C."/>
            <person name="Mockaitis K."/>
            <person name="Schmutz J."/>
            <person name="Haiminen N."/>
            <person name="Iii D.L."/>
            <person name="Cornejo O."/>
            <person name="Findley S.D."/>
            <person name="Zheng P."/>
            <person name="Utro F."/>
            <person name="Royaert S."/>
            <person name="Saski C."/>
            <person name="Jenkins J."/>
            <person name="Podicheti R."/>
            <person name="Zhao M."/>
            <person name="Scheffler B.E."/>
            <person name="Stack J.C."/>
            <person name="Feltus F.A."/>
            <person name="Mustiga G.M."/>
            <person name="Amores F."/>
            <person name="Phillips W."/>
            <person name="Marelli J.P."/>
            <person name="May G.D."/>
            <person name="Shapiro H."/>
            <person name="Ma J."/>
            <person name="Bustamante C.D."/>
            <person name="Schnell R.J."/>
            <person name="Main D."/>
            <person name="Gilbert D."/>
            <person name="Parida L."/>
            <person name="Kuhn D.N."/>
        </authorList>
    </citation>
    <scope>NUCLEOTIDE SEQUENCE [LARGE SCALE GENOMIC DNA]</scope>
    <source>
        <strain evidence="7">cv. Matina 1-6</strain>
    </source>
</reference>
<dbReference type="SUPFAM" id="SSF52266">
    <property type="entry name" value="SGNH hydrolase"/>
    <property type="match status" value="2"/>
</dbReference>
<evidence type="ECO:0000256" key="3">
    <source>
        <dbReference type="ARBA" id="ARBA00022801"/>
    </source>
</evidence>
<sequence>MDCGSLTSISKRETVMAMAIGLSLVASLVGSTCGCHFSAIYALGDSNSDTGSVSATFGRVPPPYGETFFGRPSGRYSDGRLIIDFIADELKLPFLNAYLDAIESIYSHGANFAASGSTIQPADSKLVGAGFNPLSLDIQLLQFEQLKERTNELYGQDISITDRLSRPEEFSKALYMLDCGQNDLHYGLVTTTEEQVKASVPNIISQLTVAIKKLYQNGARIFWMHNTGPIGCLPIFVINSPPKPGNADQAGCIKSYNEVAQEFNKQLKDRVSQLRAKLLDARLIYVDIYSAKYSLISEANKHGFVGPFMNCCGQYGYYHVECGKASVVNGTEIFGPSCSDPSKHISWDGIHYTEAANHWVANKILDGSLSDPPVPITRPKESQPDPSCQLPKNKLILLCCLTEHTSTSNLLAFFARKRLLQLPGRTLILVQTSISMDGARPGIRISRRWKTASAWASRKNVKTFAIAAFFAVAFSLFLLSAKQRSVGQFNGCDFPAIFNFGDSNSDTGGKSAAFGRIPLPNGNTFFHKPAGRYCDGKLIIDFIAEKLGLPYLGAYLDSIIANFQHGANFATAGSTIQSLDARMFKQGFSPISLDVQLLQFQQFKERINELYKEGLNSNIKSKLARPEDFSRALYTFDIGQNDLSAAFKSMTEKQAVQSVPGIINQLAQAVKRLHHQGARTFWIHNTSPIGCLPYQVLDYPPQTENMDQNGCIRSHNEVAQEFNRQLKERVSQLRMQLPDAVLTYVDIYSAKYSLISEAKKHGFANPLTYCCGHYRDILCWRKKIVNGTEILGTSCGNPSAYISWDGIHYSHAANLWVANKALDGLFSDPSTPITEACHMPLRL</sequence>
<dbReference type="HOGENOM" id="CLU_015101_13_0_1"/>
<evidence type="ECO:0000256" key="2">
    <source>
        <dbReference type="ARBA" id="ARBA00022729"/>
    </source>
</evidence>
<dbReference type="Gramene" id="EOY00664">
    <property type="protein sequence ID" value="EOY00664"/>
    <property type="gene ID" value="TCM_010582"/>
</dbReference>
<keyword evidence="7" id="KW-1185">Reference proteome</keyword>
<dbReference type="OMA" id="SWDAVHY"/>
<keyword evidence="5" id="KW-0175">Coiled coil</keyword>
<dbReference type="InterPro" id="IPR035669">
    <property type="entry name" value="SGNH_plant_lipase-like"/>
</dbReference>
<evidence type="ECO:0000256" key="5">
    <source>
        <dbReference type="SAM" id="Coils"/>
    </source>
</evidence>
<accession>A0A061EEK6</accession>
<proteinExistence type="inferred from homology"/>
<protein>
    <submittedName>
        <fullName evidence="6">GDSL-like Lipase/Acylhydrolase superfamily protein isoform 1</fullName>
    </submittedName>
</protein>
<organism evidence="6 7">
    <name type="scientific">Theobroma cacao</name>
    <name type="common">Cacao</name>
    <name type="synonym">Cocoa</name>
    <dbReference type="NCBI Taxonomy" id="3641"/>
    <lineage>
        <taxon>Eukaryota</taxon>
        <taxon>Viridiplantae</taxon>
        <taxon>Streptophyta</taxon>
        <taxon>Embryophyta</taxon>
        <taxon>Tracheophyta</taxon>
        <taxon>Spermatophyta</taxon>
        <taxon>Magnoliopsida</taxon>
        <taxon>eudicotyledons</taxon>
        <taxon>Gunneridae</taxon>
        <taxon>Pentapetalae</taxon>
        <taxon>rosids</taxon>
        <taxon>malvids</taxon>
        <taxon>Malvales</taxon>
        <taxon>Malvaceae</taxon>
        <taxon>Byttnerioideae</taxon>
        <taxon>Theobroma</taxon>
    </lineage>
</organism>
<dbReference type="Gene3D" id="3.40.50.1110">
    <property type="entry name" value="SGNH hydrolase"/>
    <property type="match status" value="2"/>
</dbReference>
<keyword evidence="2" id="KW-0732">Signal</keyword>
<name>A0A061EEK6_THECC</name>
<dbReference type="EMBL" id="CM001880">
    <property type="protein sequence ID" value="EOY00664.1"/>
    <property type="molecule type" value="Genomic_DNA"/>
</dbReference>
<dbReference type="AlphaFoldDB" id="A0A061EEK6"/>
<keyword evidence="4" id="KW-0325">Glycoprotein</keyword>
<dbReference type="CDD" id="cd01837">
    <property type="entry name" value="SGNH_plant_lipase_like"/>
    <property type="match status" value="2"/>
</dbReference>
<dbReference type="InParanoid" id="A0A061EEK6"/>
<evidence type="ECO:0000313" key="7">
    <source>
        <dbReference type="Proteomes" id="UP000026915"/>
    </source>
</evidence>